<gene>
    <name evidence="2" type="ORF">E8E13_000321</name>
</gene>
<dbReference type="EMBL" id="SWKU01000065">
    <property type="protein sequence ID" value="KAF2992973.1"/>
    <property type="molecule type" value="Genomic_DNA"/>
</dbReference>
<accession>A0A9P4T333</accession>
<evidence type="ECO:0000256" key="1">
    <source>
        <dbReference type="SAM" id="MobiDB-lite"/>
    </source>
</evidence>
<dbReference type="OrthoDB" id="39175at2759"/>
<feature type="compositionally biased region" description="Polar residues" evidence="1">
    <location>
        <begin position="29"/>
        <end position="38"/>
    </location>
</feature>
<sequence>MVLTPASIVPSPSLKATDLTDQADHSEALSISSSTSHAKSPEFLGPTSSSFLLRMATDSLASAGMHTSVCTGLEAEPHPTSTKVRYQDTSSANRTTENPLCIIPRHEALRLLEVYDEEYGSIYPFIDKKILYHAAQCFYDCIDMASPSSIESYQTDENTLSDGIWDVLKLIIAIAAAVESHGPNIFSAGLLKSVESGFHIRTLGEKVELLEIQAWTAMVGWFLVTDAWVILLMI</sequence>
<proteinExistence type="predicted"/>
<evidence type="ECO:0000313" key="2">
    <source>
        <dbReference type="EMBL" id="KAF2992973.1"/>
    </source>
</evidence>
<dbReference type="AlphaFoldDB" id="A0A9P4T333"/>
<organism evidence="2 3">
    <name type="scientific">Curvularia kusanoi</name>
    <name type="common">Cochliobolus kusanoi</name>
    <dbReference type="NCBI Taxonomy" id="90978"/>
    <lineage>
        <taxon>Eukaryota</taxon>
        <taxon>Fungi</taxon>
        <taxon>Dikarya</taxon>
        <taxon>Ascomycota</taxon>
        <taxon>Pezizomycotina</taxon>
        <taxon>Dothideomycetes</taxon>
        <taxon>Pleosporomycetidae</taxon>
        <taxon>Pleosporales</taxon>
        <taxon>Pleosporineae</taxon>
        <taxon>Pleosporaceae</taxon>
        <taxon>Curvularia</taxon>
    </lineage>
</organism>
<evidence type="ECO:0000313" key="3">
    <source>
        <dbReference type="Proteomes" id="UP000801428"/>
    </source>
</evidence>
<reference evidence="2" key="1">
    <citation type="submission" date="2019-04" db="EMBL/GenBank/DDBJ databases">
        <title>Sequencing of skin fungus with MAO and IRED activity.</title>
        <authorList>
            <person name="Marsaioli A.J."/>
            <person name="Bonatto J.M.C."/>
            <person name="Reis Junior O."/>
        </authorList>
    </citation>
    <scope>NUCLEOTIDE SEQUENCE</scope>
    <source>
        <strain evidence="2">30M1</strain>
    </source>
</reference>
<keyword evidence="3" id="KW-1185">Reference proteome</keyword>
<dbReference type="Proteomes" id="UP000801428">
    <property type="component" value="Unassembled WGS sequence"/>
</dbReference>
<comment type="caution">
    <text evidence="2">The sequence shown here is derived from an EMBL/GenBank/DDBJ whole genome shotgun (WGS) entry which is preliminary data.</text>
</comment>
<name>A0A9P4T333_CURKU</name>
<feature type="region of interest" description="Disordered" evidence="1">
    <location>
        <begin position="1"/>
        <end position="43"/>
    </location>
</feature>
<protein>
    <submittedName>
        <fullName evidence="2">Uncharacterized protein</fullName>
    </submittedName>
</protein>